<protein>
    <recommendedName>
        <fullName evidence="15">Protein kinase domain-containing protein</fullName>
    </recommendedName>
</protein>
<dbReference type="Pfam" id="PF12819">
    <property type="entry name" value="Malectin_like"/>
    <property type="match status" value="1"/>
</dbReference>
<keyword evidence="7" id="KW-0418">Kinase</keyword>
<keyword evidence="5 14" id="KW-0732">Signal</keyword>
<feature type="domain" description="Protein kinase" evidence="15">
    <location>
        <begin position="480"/>
        <end position="616"/>
    </location>
</feature>
<evidence type="ECO:0000256" key="12">
    <source>
        <dbReference type="PROSITE-ProRule" id="PRU10141"/>
    </source>
</evidence>
<accession>A0A067LB62</accession>
<dbReference type="EMBL" id="KK914318">
    <property type="protein sequence ID" value="KDP41349.1"/>
    <property type="molecule type" value="Genomic_DNA"/>
</dbReference>
<dbReference type="GO" id="GO:0004714">
    <property type="term" value="F:transmembrane receptor protein tyrosine kinase activity"/>
    <property type="evidence" value="ECO:0007669"/>
    <property type="project" value="InterPro"/>
</dbReference>
<dbReference type="Gene3D" id="3.30.200.20">
    <property type="entry name" value="Phosphorylase Kinase, domain 1"/>
    <property type="match status" value="1"/>
</dbReference>
<evidence type="ECO:0000256" key="9">
    <source>
        <dbReference type="ARBA" id="ARBA00022989"/>
    </source>
</evidence>
<feature type="binding site" evidence="12">
    <location>
        <position position="509"/>
    </location>
    <ligand>
        <name>ATP</name>
        <dbReference type="ChEBI" id="CHEBI:30616"/>
    </ligand>
</feature>
<dbReference type="Gene3D" id="1.10.510.10">
    <property type="entry name" value="Transferase(Phosphotransferase) domain 1"/>
    <property type="match status" value="1"/>
</dbReference>
<dbReference type="GO" id="GO:0016020">
    <property type="term" value="C:membrane"/>
    <property type="evidence" value="ECO:0007669"/>
    <property type="project" value="UniProtKB-SubCell"/>
</dbReference>
<evidence type="ECO:0000256" key="8">
    <source>
        <dbReference type="ARBA" id="ARBA00022840"/>
    </source>
</evidence>
<dbReference type="InterPro" id="IPR001245">
    <property type="entry name" value="Ser-Thr/Tyr_kinase_cat_dom"/>
</dbReference>
<comment type="subcellular location">
    <subcellularLocation>
        <location evidence="1">Membrane</location>
        <topology evidence="1">Single-pass type I membrane protein</topology>
    </subcellularLocation>
</comment>
<dbReference type="SUPFAM" id="SSF56112">
    <property type="entry name" value="Protein kinase-like (PK-like)"/>
    <property type="match status" value="1"/>
</dbReference>
<evidence type="ECO:0000256" key="6">
    <source>
        <dbReference type="ARBA" id="ARBA00022741"/>
    </source>
</evidence>
<evidence type="ECO:0000256" key="13">
    <source>
        <dbReference type="SAM" id="Phobius"/>
    </source>
</evidence>
<feature type="transmembrane region" description="Helical" evidence="13">
    <location>
        <begin position="420"/>
        <end position="443"/>
    </location>
</feature>
<reference evidence="16 17" key="1">
    <citation type="journal article" date="2014" name="PLoS ONE">
        <title>Global Analysis of Gene Expression Profiles in Physic Nut (Jatropha curcas L.) Seedlings Exposed to Salt Stress.</title>
        <authorList>
            <person name="Zhang L."/>
            <person name="Zhang C."/>
            <person name="Wu P."/>
            <person name="Chen Y."/>
            <person name="Li M."/>
            <person name="Jiang H."/>
            <person name="Wu G."/>
        </authorList>
    </citation>
    <scope>NUCLEOTIDE SEQUENCE [LARGE SCALE GENOMIC DNA]</scope>
    <source>
        <strain evidence="17">cv. GZQX0401</strain>
        <tissue evidence="16">Young leaves</tissue>
    </source>
</reference>
<keyword evidence="4 13" id="KW-0812">Transmembrane</keyword>
<evidence type="ECO:0000313" key="16">
    <source>
        <dbReference type="EMBL" id="KDP41349.1"/>
    </source>
</evidence>
<feature type="chain" id="PRO_5001644498" description="Protein kinase domain-containing protein" evidence="14">
    <location>
        <begin position="24"/>
        <end position="616"/>
    </location>
</feature>
<keyword evidence="10 13" id="KW-0472">Membrane</keyword>
<dbReference type="Gene3D" id="2.60.120.430">
    <property type="entry name" value="Galactose-binding lectin"/>
    <property type="match status" value="2"/>
</dbReference>
<dbReference type="PROSITE" id="PS00107">
    <property type="entry name" value="PROTEIN_KINASE_ATP"/>
    <property type="match status" value="1"/>
</dbReference>
<dbReference type="AlphaFoldDB" id="A0A067LB62"/>
<evidence type="ECO:0000256" key="2">
    <source>
        <dbReference type="ARBA" id="ARBA00022527"/>
    </source>
</evidence>
<evidence type="ECO:0000256" key="10">
    <source>
        <dbReference type="ARBA" id="ARBA00023136"/>
    </source>
</evidence>
<organism evidence="16 17">
    <name type="scientific">Jatropha curcas</name>
    <name type="common">Barbados nut</name>
    <dbReference type="NCBI Taxonomy" id="180498"/>
    <lineage>
        <taxon>Eukaryota</taxon>
        <taxon>Viridiplantae</taxon>
        <taxon>Streptophyta</taxon>
        <taxon>Embryophyta</taxon>
        <taxon>Tracheophyta</taxon>
        <taxon>Spermatophyta</taxon>
        <taxon>Magnoliopsida</taxon>
        <taxon>eudicotyledons</taxon>
        <taxon>Gunneridae</taxon>
        <taxon>Pentapetalae</taxon>
        <taxon>rosids</taxon>
        <taxon>fabids</taxon>
        <taxon>Malpighiales</taxon>
        <taxon>Euphorbiaceae</taxon>
        <taxon>Crotonoideae</taxon>
        <taxon>Jatropheae</taxon>
        <taxon>Jatropha</taxon>
    </lineage>
</organism>
<dbReference type="InterPro" id="IPR017441">
    <property type="entry name" value="Protein_kinase_ATP_BS"/>
</dbReference>
<dbReference type="GO" id="GO:0005524">
    <property type="term" value="F:ATP binding"/>
    <property type="evidence" value="ECO:0007669"/>
    <property type="project" value="UniProtKB-UniRule"/>
</dbReference>
<dbReference type="PANTHER" id="PTHR34590">
    <property type="entry name" value="OS03G0124300 PROTEIN-RELATED"/>
    <property type="match status" value="1"/>
</dbReference>
<keyword evidence="6 12" id="KW-0547">Nucleotide-binding</keyword>
<evidence type="ECO:0000259" key="15">
    <source>
        <dbReference type="PROSITE" id="PS50011"/>
    </source>
</evidence>
<sequence>MYPWYCSIFTLLCLYFLFDSITCASTNTSSSSSTEKSKILLNCGSAESVSFNGKNWTGDRGSKFMPPDYERSTTISVASSPLIVVPEIPYSTARVFHSHFSYAFPFSPGFKFIRLHFYPSSSYFNARFSVVSGQYTLLNNFSPHIMAETLQSPYFTKDFVVYLKDNILDISFIPSSSPRGAYAFVNGIEIYNFPSNFSNYAAVSRKPAFEILHRVIMRTGSELSDKKEQWQWIDDSSFIFGNSTTGSLIYAYETIKVLWGYMSEYAAPTFLYDSARIMGSDDAVNLSYNLTWRFLVETGFKYLVRLHLCEISYDVTEVNQRVFTVYINNRTVEKSLDVIALAGAPFVAIFKDYVVMVPEEETGETNQKLWLALHPNSQSKPKFQNAILNGVEIIKISDANNNLASSVQSRIGKPNNKIRLIMIIIGCVVVCSGGTLILCFILYRRRKMNSDDHSKVSAIPSTWLCYQFKLSDIKLATNNFSEALVIGEGGFGKVYRGSINGGTTQVAIKRKGPKSQQGMQEFLTEIDLLPTIHHMNLVSLLGFCQEHNELILVYEYMPCGTLRDHLYKGSNNPPLSWNQRLKICIGAARGLHYLHCGTKNSIIHRDIKSVYQYIVR</sequence>
<dbReference type="FunFam" id="2.60.120.430:FF:000007">
    <property type="entry name" value="FERONIA receptor-like kinase"/>
    <property type="match status" value="1"/>
</dbReference>
<keyword evidence="17" id="KW-1185">Reference proteome</keyword>
<dbReference type="FunFam" id="2.60.120.430:FF:000003">
    <property type="entry name" value="FERONIA receptor-like kinase"/>
    <property type="match status" value="1"/>
</dbReference>
<dbReference type="PROSITE" id="PS50011">
    <property type="entry name" value="PROTEIN_KINASE_DOM"/>
    <property type="match status" value="1"/>
</dbReference>
<dbReference type="FunFam" id="3.30.200.20:FF:000039">
    <property type="entry name" value="receptor-like protein kinase FERONIA"/>
    <property type="match status" value="1"/>
</dbReference>
<dbReference type="InterPro" id="IPR011009">
    <property type="entry name" value="Kinase-like_dom_sf"/>
</dbReference>
<dbReference type="GO" id="GO:0004674">
    <property type="term" value="F:protein serine/threonine kinase activity"/>
    <property type="evidence" value="ECO:0007669"/>
    <property type="project" value="UniProtKB-KW"/>
</dbReference>
<evidence type="ECO:0000256" key="5">
    <source>
        <dbReference type="ARBA" id="ARBA00022729"/>
    </source>
</evidence>
<evidence type="ECO:0000256" key="7">
    <source>
        <dbReference type="ARBA" id="ARBA00022777"/>
    </source>
</evidence>
<keyword evidence="3" id="KW-0808">Transferase</keyword>
<keyword evidence="8 12" id="KW-0067">ATP-binding</keyword>
<proteinExistence type="predicted"/>
<evidence type="ECO:0000313" key="17">
    <source>
        <dbReference type="Proteomes" id="UP000027138"/>
    </source>
</evidence>
<keyword evidence="9 13" id="KW-1133">Transmembrane helix</keyword>
<dbReference type="OrthoDB" id="1903759at2759"/>
<evidence type="ECO:0000256" key="14">
    <source>
        <dbReference type="SAM" id="SignalP"/>
    </source>
</evidence>
<dbReference type="InterPro" id="IPR024788">
    <property type="entry name" value="Malectin-like_Carb-bd_dom"/>
</dbReference>
<dbReference type="Pfam" id="PF07714">
    <property type="entry name" value="PK_Tyr_Ser-Thr"/>
    <property type="match status" value="1"/>
</dbReference>
<evidence type="ECO:0000256" key="4">
    <source>
        <dbReference type="ARBA" id="ARBA00022692"/>
    </source>
</evidence>
<dbReference type="InterPro" id="IPR000719">
    <property type="entry name" value="Prot_kinase_dom"/>
</dbReference>
<dbReference type="InterPro" id="IPR045272">
    <property type="entry name" value="ANXUR1/2-like"/>
</dbReference>
<evidence type="ECO:0000256" key="3">
    <source>
        <dbReference type="ARBA" id="ARBA00022679"/>
    </source>
</evidence>
<keyword evidence="2" id="KW-0723">Serine/threonine-protein kinase</keyword>
<evidence type="ECO:0000256" key="1">
    <source>
        <dbReference type="ARBA" id="ARBA00004479"/>
    </source>
</evidence>
<evidence type="ECO:0000256" key="11">
    <source>
        <dbReference type="ARBA" id="ARBA00023180"/>
    </source>
</evidence>
<gene>
    <name evidence="16" type="ORF">JCGZ_15756</name>
</gene>
<dbReference type="Proteomes" id="UP000027138">
    <property type="component" value="Unassembled WGS sequence"/>
</dbReference>
<feature type="signal peptide" evidence="14">
    <location>
        <begin position="1"/>
        <end position="23"/>
    </location>
</feature>
<keyword evidence="11" id="KW-0325">Glycoprotein</keyword>
<name>A0A067LB62_JATCU</name>